<protein>
    <submittedName>
        <fullName evidence="1">Uncharacterized protein</fullName>
    </submittedName>
</protein>
<evidence type="ECO:0000313" key="2">
    <source>
        <dbReference type="Proteomes" id="UP000299102"/>
    </source>
</evidence>
<proteinExistence type="predicted"/>
<dbReference type="AlphaFoldDB" id="A0A4C1ZRJ7"/>
<organism evidence="1 2">
    <name type="scientific">Eumeta variegata</name>
    <name type="common">Bagworm moth</name>
    <name type="synonym">Eumeta japonica</name>
    <dbReference type="NCBI Taxonomy" id="151549"/>
    <lineage>
        <taxon>Eukaryota</taxon>
        <taxon>Metazoa</taxon>
        <taxon>Ecdysozoa</taxon>
        <taxon>Arthropoda</taxon>
        <taxon>Hexapoda</taxon>
        <taxon>Insecta</taxon>
        <taxon>Pterygota</taxon>
        <taxon>Neoptera</taxon>
        <taxon>Endopterygota</taxon>
        <taxon>Lepidoptera</taxon>
        <taxon>Glossata</taxon>
        <taxon>Ditrysia</taxon>
        <taxon>Tineoidea</taxon>
        <taxon>Psychidae</taxon>
        <taxon>Oiketicinae</taxon>
        <taxon>Eumeta</taxon>
    </lineage>
</organism>
<dbReference type="EMBL" id="BGZK01001984">
    <property type="protein sequence ID" value="GBP89225.1"/>
    <property type="molecule type" value="Genomic_DNA"/>
</dbReference>
<gene>
    <name evidence="1" type="ORF">EVAR_60350_1</name>
</gene>
<name>A0A4C1ZRJ7_EUMVA</name>
<accession>A0A4C1ZRJ7</accession>
<comment type="caution">
    <text evidence="1">The sequence shown here is derived from an EMBL/GenBank/DDBJ whole genome shotgun (WGS) entry which is preliminary data.</text>
</comment>
<reference evidence="1 2" key="1">
    <citation type="journal article" date="2019" name="Commun. Biol.">
        <title>The bagworm genome reveals a unique fibroin gene that provides high tensile strength.</title>
        <authorList>
            <person name="Kono N."/>
            <person name="Nakamura H."/>
            <person name="Ohtoshi R."/>
            <person name="Tomita M."/>
            <person name="Numata K."/>
            <person name="Arakawa K."/>
        </authorList>
    </citation>
    <scope>NUCLEOTIDE SEQUENCE [LARGE SCALE GENOMIC DNA]</scope>
</reference>
<dbReference type="Proteomes" id="UP000299102">
    <property type="component" value="Unassembled WGS sequence"/>
</dbReference>
<keyword evidence="2" id="KW-1185">Reference proteome</keyword>
<evidence type="ECO:0000313" key="1">
    <source>
        <dbReference type="EMBL" id="GBP89225.1"/>
    </source>
</evidence>
<sequence>MSLEIKQREPPHPTAPVKVGQRAIPLSCVPVEDDNRQSYVVLRARLRLRGLRIIPKLISIKIPFVIYLNNIPHSDSSPYSSRSLPSLPPSRSLSPLSLSLSRRVLKFIGYVKKAESVSGQQCRIRSLKIDFGGICMDAGAGAGSRRPALAQDRRDFSHCVAHFSIRSISQTRRPGCSARRAAGDAALV</sequence>